<feature type="region of interest" description="Disordered" evidence="1">
    <location>
        <begin position="1"/>
        <end position="20"/>
    </location>
</feature>
<evidence type="ECO:0000313" key="2">
    <source>
        <dbReference type="EMBL" id="OEU07990.1"/>
    </source>
</evidence>
<gene>
    <name evidence="2" type="ORF">FRACYDRAFT_250210</name>
</gene>
<keyword evidence="3" id="KW-1185">Reference proteome</keyword>
<protein>
    <submittedName>
        <fullName evidence="2">Uncharacterized protein</fullName>
    </submittedName>
</protein>
<name>A0A1E7EPS6_9STRA</name>
<dbReference type="EMBL" id="KV784382">
    <property type="protein sequence ID" value="OEU07990.1"/>
    <property type="molecule type" value="Genomic_DNA"/>
</dbReference>
<dbReference type="Proteomes" id="UP000095751">
    <property type="component" value="Unassembled WGS sequence"/>
</dbReference>
<accession>A0A1E7EPS6</accession>
<dbReference type="AlphaFoldDB" id="A0A1E7EPS6"/>
<organism evidence="2 3">
    <name type="scientific">Fragilariopsis cylindrus CCMP1102</name>
    <dbReference type="NCBI Taxonomy" id="635003"/>
    <lineage>
        <taxon>Eukaryota</taxon>
        <taxon>Sar</taxon>
        <taxon>Stramenopiles</taxon>
        <taxon>Ochrophyta</taxon>
        <taxon>Bacillariophyta</taxon>
        <taxon>Bacillariophyceae</taxon>
        <taxon>Bacillariophycidae</taxon>
        <taxon>Bacillariales</taxon>
        <taxon>Bacillariaceae</taxon>
        <taxon>Fragilariopsis</taxon>
    </lineage>
</organism>
<evidence type="ECO:0000256" key="1">
    <source>
        <dbReference type="SAM" id="MobiDB-lite"/>
    </source>
</evidence>
<dbReference type="InParanoid" id="A0A1E7EPS6"/>
<proteinExistence type="predicted"/>
<dbReference type="KEGG" id="fcy:FRACYDRAFT_250210"/>
<reference evidence="2 3" key="1">
    <citation type="submission" date="2016-09" db="EMBL/GenBank/DDBJ databases">
        <title>Extensive genetic diversity and differential bi-allelic expression allows diatom success in the polar Southern Ocean.</title>
        <authorList>
            <consortium name="DOE Joint Genome Institute"/>
            <person name="Mock T."/>
            <person name="Otillar R.P."/>
            <person name="Strauss J."/>
            <person name="Dupont C."/>
            <person name="Frickenhaus S."/>
            <person name="Maumus F."/>
            <person name="Mcmullan M."/>
            <person name="Sanges R."/>
            <person name="Schmutz J."/>
            <person name="Toseland A."/>
            <person name="Valas R."/>
            <person name="Veluchamy A."/>
            <person name="Ward B.J."/>
            <person name="Allen A."/>
            <person name="Barry K."/>
            <person name="Falciatore A."/>
            <person name="Ferrante M."/>
            <person name="Fortunato A.E."/>
            <person name="Gloeckner G."/>
            <person name="Gruber A."/>
            <person name="Hipkin R."/>
            <person name="Janech M."/>
            <person name="Kroth P."/>
            <person name="Leese F."/>
            <person name="Lindquist E."/>
            <person name="Lyon B.R."/>
            <person name="Martin J."/>
            <person name="Mayer C."/>
            <person name="Parker M."/>
            <person name="Quesneville H."/>
            <person name="Raymond J."/>
            <person name="Uhlig C."/>
            <person name="Valentin K.U."/>
            <person name="Worden A.Z."/>
            <person name="Armbrust E.V."/>
            <person name="Bowler C."/>
            <person name="Green B."/>
            <person name="Moulton V."/>
            <person name="Van Oosterhout C."/>
            <person name="Grigoriev I."/>
        </authorList>
    </citation>
    <scope>NUCLEOTIDE SEQUENCE [LARGE SCALE GENOMIC DNA]</scope>
    <source>
        <strain evidence="2 3">CCMP1102</strain>
    </source>
</reference>
<feature type="compositionally biased region" description="Basic and acidic residues" evidence="1">
    <location>
        <begin position="1"/>
        <end position="12"/>
    </location>
</feature>
<sequence>MNNNEKCNKKDDDDYDNRPPPFEFVAEYVRQLNHQCDYEDDELLVEEEGNICGHTTTNLISIRDLIYQEAECEADAILNGTNDADDVDDYDKESTTSAADVELIKRYSLLPHRRQQQQEHDTKTISNTPIALSKQLFNL</sequence>
<evidence type="ECO:0000313" key="3">
    <source>
        <dbReference type="Proteomes" id="UP000095751"/>
    </source>
</evidence>